<keyword evidence="4 10" id="KW-0349">Heme</keyword>
<dbReference type="AlphaFoldDB" id="A0A314YUE7"/>
<keyword evidence="12" id="KW-0732">Signal</keyword>
<dbReference type="OrthoDB" id="2789670at2759"/>
<dbReference type="PRINTS" id="PR00385">
    <property type="entry name" value="P450"/>
</dbReference>
<dbReference type="PANTHER" id="PTHR47943">
    <property type="entry name" value="CYTOCHROME P450 93A3-LIKE"/>
    <property type="match status" value="1"/>
</dbReference>
<comment type="cofactor">
    <cofactor evidence="1 10">
        <name>heme</name>
        <dbReference type="ChEBI" id="CHEBI:30413"/>
    </cofactor>
</comment>
<dbReference type="InterPro" id="IPR001128">
    <property type="entry name" value="Cyt_P450"/>
</dbReference>
<evidence type="ECO:0000256" key="6">
    <source>
        <dbReference type="ARBA" id="ARBA00023002"/>
    </source>
</evidence>
<organism evidence="13 14">
    <name type="scientific">Prunus yedoensis var. nudiflora</name>
    <dbReference type="NCBI Taxonomy" id="2094558"/>
    <lineage>
        <taxon>Eukaryota</taxon>
        <taxon>Viridiplantae</taxon>
        <taxon>Streptophyta</taxon>
        <taxon>Embryophyta</taxon>
        <taxon>Tracheophyta</taxon>
        <taxon>Spermatophyta</taxon>
        <taxon>Magnoliopsida</taxon>
        <taxon>eudicotyledons</taxon>
        <taxon>Gunneridae</taxon>
        <taxon>Pentapetalae</taxon>
        <taxon>rosids</taxon>
        <taxon>fabids</taxon>
        <taxon>Rosales</taxon>
        <taxon>Rosaceae</taxon>
        <taxon>Amygdaloideae</taxon>
        <taxon>Amygdaleae</taxon>
        <taxon>Prunus</taxon>
    </lineage>
</organism>
<dbReference type="PANTHER" id="PTHR47943:SF2">
    <property type="entry name" value="CYTOCHROME P450"/>
    <property type="match status" value="1"/>
</dbReference>
<evidence type="ECO:0000313" key="14">
    <source>
        <dbReference type="Proteomes" id="UP000250321"/>
    </source>
</evidence>
<evidence type="ECO:0000256" key="8">
    <source>
        <dbReference type="ARBA" id="ARBA00023033"/>
    </source>
</evidence>
<dbReference type="PRINTS" id="PR00463">
    <property type="entry name" value="EP450I"/>
</dbReference>
<dbReference type="GO" id="GO:0020037">
    <property type="term" value="F:heme binding"/>
    <property type="evidence" value="ECO:0007669"/>
    <property type="project" value="InterPro"/>
</dbReference>
<keyword evidence="6 11" id="KW-0560">Oxidoreductase</keyword>
<evidence type="ECO:0000256" key="9">
    <source>
        <dbReference type="ARBA" id="ARBA00023136"/>
    </source>
</evidence>
<dbReference type="SUPFAM" id="SSF48264">
    <property type="entry name" value="Cytochrome P450"/>
    <property type="match status" value="1"/>
</dbReference>
<gene>
    <name evidence="13" type="ORF">Pyn_11342</name>
</gene>
<dbReference type="Pfam" id="PF00067">
    <property type="entry name" value="p450"/>
    <property type="match status" value="1"/>
</dbReference>
<dbReference type="GO" id="GO:0016020">
    <property type="term" value="C:membrane"/>
    <property type="evidence" value="ECO:0007669"/>
    <property type="project" value="UniProtKB-SubCell"/>
</dbReference>
<dbReference type="InterPro" id="IPR036396">
    <property type="entry name" value="Cyt_P450_sf"/>
</dbReference>
<dbReference type="InterPro" id="IPR002401">
    <property type="entry name" value="Cyt_P450_E_grp-I"/>
</dbReference>
<evidence type="ECO:0000256" key="11">
    <source>
        <dbReference type="RuleBase" id="RU000461"/>
    </source>
</evidence>
<comment type="similarity">
    <text evidence="3 11">Belongs to the cytochrome P450 family.</text>
</comment>
<keyword evidence="8 11" id="KW-0503">Monooxygenase</keyword>
<comment type="caution">
    <text evidence="13">The sequence shown here is derived from an EMBL/GenBank/DDBJ whole genome shotgun (WGS) entry which is preliminary data.</text>
</comment>
<evidence type="ECO:0000256" key="3">
    <source>
        <dbReference type="ARBA" id="ARBA00010617"/>
    </source>
</evidence>
<reference evidence="13 14" key="1">
    <citation type="submission" date="2018-02" db="EMBL/GenBank/DDBJ databases">
        <title>Draft genome of wild Prunus yedoensis var. nudiflora.</title>
        <authorList>
            <person name="Baek S."/>
            <person name="Kim J.-H."/>
            <person name="Choi K."/>
            <person name="Kim G.-B."/>
            <person name="Cho A."/>
            <person name="Jang H."/>
            <person name="Shin C.-H."/>
            <person name="Yu H.-J."/>
            <person name="Mun J.-H."/>
        </authorList>
    </citation>
    <scope>NUCLEOTIDE SEQUENCE [LARGE SCALE GENOMIC DNA]</scope>
    <source>
        <strain evidence="14">cv. Jeju island</strain>
        <tissue evidence="13">Leaf</tissue>
    </source>
</reference>
<evidence type="ECO:0000256" key="10">
    <source>
        <dbReference type="PIRSR" id="PIRSR602401-1"/>
    </source>
</evidence>
<dbReference type="EMBL" id="PJQY01000669">
    <property type="protein sequence ID" value="PQQ08764.1"/>
    <property type="molecule type" value="Genomic_DNA"/>
</dbReference>
<keyword evidence="14" id="KW-1185">Reference proteome</keyword>
<dbReference type="FunFam" id="1.10.630.10:FF:000011">
    <property type="entry name" value="Cytochrome P450 83B1"/>
    <property type="match status" value="1"/>
</dbReference>
<dbReference type="Gene3D" id="1.10.630.10">
    <property type="entry name" value="Cytochrome P450"/>
    <property type="match status" value="1"/>
</dbReference>
<accession>A0A314YUE7</accession>
<dbReference type="GO" id="GO:0005506">
    <property type="term" value="F:iron ion binding"/>
    <property type="evidence" value="ECO:0007669"/>
    <property type="project" value="InterPro"/>
</dbReference>
<dbReference type="CDD" id="cd11072">
    <property type="entry name" value="CYP71-like"/>
    <property type="match status" value="1"/>
</dbReference>
<dbReference type="Proteomes" id="UP000250321">
    <property type="component" value="Unassembled WGS sequence"/>
</dbReference>
<sequence>MVWIWETIGLLVLVQILQAWWKKNKKRLPPGPRGFPVFGSLHLLGDLPYRDLHRLARKYGDIMQLRLGLVPTIVVSSPQAAELFLKTHDLVFATRPPHEGAKHLSFGQRNLSFVEYGSYWRDIRKMCTLELLSNHKINSFKSMRKEEVALFIESIQEAANNGHVAFDLSDRVSSLSVDMSCRMVLGKKYRDEELDEKGFKSLIKEGMQLAAAPNLGDYIPCTAPLDLQGFTKRMKAVNKAFDNFFEKIIDEHLQSKDEDRTKDFVDVMVGIMGSAESQYRIERSNIKAIILDMLAASMDTSSTTIEWVLSELMRHPLVMKKVQKELEDVVGLERMVEESDLEKLEYLDIVVKETLRLHPVAPLLIPHAAIEDCTVNGFHIQKASRVIINVWAIGRDPRAWTDAERFIPERFVGSNIDVRGNHFELIPFGSGRRRCPGIQLGLTVVQLIVAQLVHCFDWELPNSMLPNELDMSEEFGLTVPRAKHLLAIPSYRLHK</sequence>
<dbReference type="GO" id="GO:0016705">
    <property type="term" value="F:oxidoreductase activity, acting on paired donors, with incorporation or reduction of molecular oxygen"/>
    <property type="evidence" value="ECO:0007669"/>
    <property type="project" value="InterPro"/>
</dbReference>
<comment type="subcellular location">
    <subcellularLocation>
        <location evidence="2">Membrane</location>
    </subcellularLocation>
</comment>
<evidence type="ECO:0000256" key="2">
    <source>
        <dbReference type="ARBA" id="ARBA00004370"/>
    </source>
</evidence>
<feature type="binding site" description="axial binding residue" evidence="10">
    <location>
        <position position="435"/>
    </location>
    <ligand>
        <name>heme</name>
        <dbReference type="ChEBI" id="CHEBI:30413"/>
    </ligand>
    <ligandPart>
        <name>Fe</name>
        <dbReference type="ChEBI" id="CHEBI:18248"/>
    </ligandPart>
</feature>
<dbReference type="GO" id="GO:0004497">
    <property type="term" value="F:monooxygenase activity"/>
    <property type="evidence" value="ECO:0007669"/>
    <property type="project" value="UniProtKB-KW"/>
</dbReference>
<evidence type="ECO:0000256" key="1">
    <source>
        <dbReference type="ARBA" id="ARBA00001971"/>
    </source>
</evidence>
<feature type="chain" id="PRO_5016443301" evidence="12">
    <location>
        <begin position="20"/>
        <end position="495"/>
    </location>
</feature>
<evidence type="ECO:0000256" key="12">
    <source>
        <dbReference type="SAM" id="SignalP"/>
    </source>
</evidence>
<protein>
    <submittedName>
        <fullName evidence="13">Cytochrome P450 CYP736A12</fullName>
    </submittedName>
</protein>
<keyword evidence="7 10" id="KW-0408">Iron</keyword>
<keyword evidence="5 10" id="KW-0479">Metal-binding</keyword>
<dbReference type="STRING" id="2094558.A0A314YUE7"/>
<evidence type="ECO:0000256" key="5">
    <source>
        <dbReference type="ARBA" id="ARBA00022723"/>
    </source>
</evidence>
<dbReference type="PROSITE" id="PS00086">
    <property type="entry name" value="CYTOCHROME_P450"/>
    <property type="match status" value="1"/>
</dbReference>
<name>A0A314YUE7_PRUYE</name>
<dbReference type="InterPro" id="IPR017972">
    <property type="entry name" value="Cyt_P450_CS"/>
</dbReference>
<evidence type="ECO:0000256" key="4">
    <source>
        <dbReference type="ARBA" id="ARBA00022617"/>
    </source>
</evidence>
<evidence type="ECO:0000313" key="13">
    <source>
        <dbReference type="EMBL" id="PQQ08764.1"/>
    </source>
</evidence>
<proteinExistence type="inferred from homology"/>
<evidence type="ECO:0000256" key="7">
    <source>
        <dbReference type="ARBA" id="ARBA00023004"/>
    </source>
</evidence>
<feature type="signal peptide" evidence="12">
    <location>
        <begin position="1"/>
        <end position="19"/>
    </location>
</feature>
<keyword evidence="9" id="KW-0472">Membrane</keyword>